<gene>
    <name evidence="8" type="ORF">N7468_000368</name>
</gene>
<evidence type="ECO:0000313" key="8">
    <source>
        <dbReference type="EMBL" id="KAJ5248917.1"/>
    </source>
</evidence>
<dbReference type="GO" id="GO:0005737">
    <property type="term" value="C:cytoplasm"/>
    <property type="evidence" value="ECO:0007669"/>
    <property type="project" value="UniProtKB-SubCell"/>
</dbReference>
<feature type="binding site" evidence="6">
    <location>
        <position position="95"/>
    </location>
    <ligand>
        <name>FAD</name>
        <dbReference type="ChEBI" id="CHEBI:57692"/>
    </ligand>
</feature>
<dbReference type="Pfam" id="PF05199">
    <property type="entry name" value="GMC_oxred_C"/>
    <property type="match status" value="1"/>
</dbReference>
<dbReference type="Gene3D" id="3.50.50.60">
    <property type="entry name" value="FAD/NAD(P)-binding domain"/>
    <property type="match status" value="1"/>
</dbReference>
<keyword evidence="4" id="KW-0963">Cytoplasm</keyword>
<dbReference type="AlphaFoldDB" id="A0A9W9TYC7"/>
<sequence>MAEEYDYIVVGAGIGGLVLANRLSEDASAKVLLIEAGPNRTGDPRIDTPGFLATLYGDPVYDWSYMSVPQLADVDVNGAQENVNNRQIGQSRGRVVGGSSAINFSVVMYPTKSNWESWKALGNEGWGAEDLAPYLRKFHTYSPPREETANLIKTSRYMKPENQGSNGPVPATHPDVYGPFNKAWDETFAALGWETDADPILGEKLGGFTCPLTIHSKTGKRGYAADYYTPDVAARPNLKLLAEAPVQRVLLSEDNGSIVATGVEVKTKDGSRAIHAKKEVIISAGSLNSPQILELSGIGNKELLQKHGIPVVIDNPAVGENLQDHPEATINFEVAEGQVSGDIMRDPNVVQMVSKLYEETGSGPLSGMPVSMAYLPLVDGKGAVSKNDIEALLSKYLDNEDISPALKVQYAHLRQILMDSKDTSSQYLFLPCQINMRPDQTAMSDVVAISLPENYVTIMAIHNHPFSRGSVHIASANIDDKPIYDPKYLDHPLDLEIMARQMQFIDRIVKSQPFASLIKPGKTWPRAANNLDDLDHVKELVKERLFTAFHPAGSCAMLPKDIGGVVDSKCKVYGTKNLRVVDASIFPLEPAGNIQACVYAVAERAADLIKEDK</sequence>
<comment type="similarity">
    <text evidence="3">Belongs to the GMC oxidoreductase family.</text>
</comment>
<reference evidence="8" key="2">
    <citation type="journal article" date="2023" name="IMA Fungus">
        <title>Comparative genomic study of the Penicillium genus elucidates a diverse pangenome and 15 lateral gene transfer events.</title>
        <authorList>
            <person name="Petersen C."/>
            <person name="Sorensen T."/>
            <person name="Nielsen M.R."/>
            <person name="Sondergaard T.E."/>
            <person name="Sorensen J.L."/>
            <person name="Fitzpatrick D.A."/>
            <person name="Frisvad J.C."/>
            <person name="Nielsen K.L."/>
        </authorList>
    </citation>
    <scope>NUCLEOTIDE SEQUENCE</scope>
    <source>
        <strain evidence="8">IBT 19713</strain>
    </source>
</reference>
<dbReference type="InterPro" id="IPR036188">
    <property type="entry name" value="FAD/NAD-bd_sf"/>
</dbReference>
<keyword evidence="9" id="KW-1185">Reference proteome</keyword>
<keyword evidence="6" id="KW-0285">Flavoprotein</keyword>
<dbReference type="PANTHER" id="PTHR11552:SF210">
    <property type="entry name" value="GLUCOSE-METHANOL-CHOLINE OXIDOREDUCTASE N-TERMINAL DOMAIN-CONTAINING PROTEIN-RELATED"/>
    <property type="match status" value="1"/>
</dbReference>
<comment type="subcellular location">
    <subcellularLocation>
        <location evidence="2">Cytoplasm</location>
    </subcellularLocation>
    <subcellularLocation>
        <location evidence="1">Secreted</location>
        <location evidence="1">Cell wall</location>
    </subcellularLocation>
</comment>
<dbReference type="Gene3D" id="3.30.560.10">
    <property type="entry name" value="Glucose Oxidase, domain 3"/>
    <property type="match status" value="1"/>
</dbReference>
<dbReference type="PROSITE" id="PS00624">
    <property type="entry name" value="GMC_OXRED_2"/>
    <property type="match status" value="1"/>
</dbReference>
<feature type="binding site" evidence="6">
    <location>
        <position position="246"/>
    </location>
    <ligand>
        <name>FAD</name>
        <dbReference type="ChEBI" id="CHEBI:57692"/>
    </ligand>
</feature>
<dbReference type="InterPro" id="IPR012132">
    <property type="entry name" value="GMC_OxRdtase"/>
</dbReference>
<accession>A0A9W9TYC7</accession>
<dbReference type="GeneID" id="83196968"/>
<dbReference type="SUPFAM" id="SSF54373">
    <property type="entry name" value="FAD-linked reductases, C-terminal domain"/>
    <property type="match status" value="1"/>
</dbReference>
<name>A0A9W9TYC7_9EURO</name>
<comment type="cofactor">
    <cofactor evidence="6">
        <name>FAD</name>
        <dbReference type="ChEBI" id="CHEBI:57692"/>
    </cofactor>
</comment>
<proteinExistence type="inferred from homology"/>
<dbReference type="Pfam" id="PF00732">
    <property type="entry name" value="GMC_oxred_N"/>
    <property type="match status" value="1"/>
</dbReference>
<keyword evidence="5" id="KW-0964">Secreted</keyword>
<protein>
    <recommendedName>
        <fullName evidence="7">Glucose-methanol-choline oxidoreductase N-terminal domain-containing protein</fullName>
    </recommendedName>
</protein>
<evidence type="ECO:0000256" key="2">
    <source>
        <dbReference type="ARBA" id="ARBA00004496"/>
    </source>
</evidence>
<feature type="domain" description="Glucose-methanol-choline oxidoreductase N-terminal" evidence="7">
    <location>
        <begin position="285"/>
        <end position="299"/>
    </location>
</feature>
<evidence type="ECO:0000256" key="6">
    <source>
        <dbReference type="PIRSR" id="PIRSR000137-2"/>
    </source>
</evidence>
<dbReference type="InterPro" id="IPR007867">
    <property type="entry name" value="GMC_OxRtase_C"/>
</dbReference>
<dbReference type="RefSeq" id="XP_058335696.1">
    <property type="nucleotide sequence ID" value="XM_058469665.1"/>
</dbReference>
<dbReference type="PANTHER" id="PTHR11552">
    <property type="entry name" value="GLUCOSE-METHANOL-CHOLINE GMC OXIDOREDUCTASE"/>
    <property type="match status" value="1"/>
</dbReference>
<evidence type="ECO:0000256" key="1">
    <source>
        <dbReference type="ARBA" id="ARBA00004191"/>
    </source>
</evidence>
<dbReference type="InterPro" id="IPR000172">
    <property type="entry name" value="GMC_OxRdtase_N"/>
</dbReference>
<dbReference type="SUPFAM" id="SSF51905">
    <property type="entry name" value="FAD/NAD(P)-binding domain"/>
    <property type="match status" value="1"/>
</dbReference>
<comment type="caution">
    <text evidence="8">The sequence shown here is derived from an EMBL/GenBank/DDBJ whole genome shotgun (WGS) entry which is preliminary data.</text>
</comment>
<feature type="binding site" evidence="6">
    <location>
        <begin position="103"/>
        <end position="106"/>
    </location>
    <ligand>
        <name>FAD</name>
        <dbReference type="ChEBI" id="CHEBI:57692"/>
    </ligand>
</feature>
<organism evidence="8 9">
    <name type="scientific">Penicillium chermesinum</name>
    <dbReference type="NCBI Taxonomy" id="63820"/>
    <lineage>
        <taxon>Eukaryota</taxon>
        <taxon>Fungi</taxon>
        <taxon>Dikarya</taxon>
        <taxon>Ascomycota</taxon>
        <taxon>Pezizomycotina</taxon>
        <taxon>Eurotiomycetes</taxon>
        <taxon>Eurotiomycetidae</taxon>
        <taxon>Eurotiales</taxon>
        <taxon>Aspergillaceae</taxon>
        <taxon>Penicillium</taxon>
    </lineage>
</organism>
<dbReference type="PIRSF" id="PIRSF000137">
    <property type="entry name" value="Alcohol_oxidase"/>
    <property type="match status" value="1"/>
</dbReference>
<evidence type="ECO:0000256" key="5">
    <source>
        <dbReference type="ARBA" id="ARBA00022512"/>
    </source>
</evidence>
<evidence type="ECO:0000259" key="7">
    <source>
        <dbReference type="PROSITE" id="PS00624"/>
    </source>
</evidence>
<evidence type="ECO:0000256" key="4">
    <source>
        <dbReference type="ARBA" id="ARBA00022490"/>
    </source>
</evidence>
<keyword evidence="6" id="KW-0274">FAD</keyword>
<dbReference type="EMBL" id="JAPQKS010000001">
    <property type="protein sequence ID" value="KAJ5248917.1"/>
    <property type="molecule type" value="Genomic_DNA"/>
</dbReference>
<dbReference type="GO" id="GO:0050660">
    <property type="term" value="F:flavin adenine dinucleotide binding"/>
    <property type="evidence" value="ECO:0007669"/>
    <property type="project" value="InterPro"/>
</dbReference>
<dbReference type="GO" id="GO:0016614">
    <property type="term" value="F:oxidoreductase activity, acting on CH-OH group of donors"/>
    <property type="evidence" value="ECO:0007669"/>
    <property type="project" value="InterPro"/>
</dbReference>
<dbReference type="Proteomes" id="UP001150941">
    <property type="component" value="Unassembled WGS sequence"/>
</dbReference>
<reference evidence="8" key="1">
    <citation type="submission" date="2022-11" db="EMBL/GenBank/DDBJ databases">
        <authorList>
            <person name="Petersen C."/>
        </authorList>
    </citation>
    <scope>NUCLEOTIDE SEQUENCE</scope>
    <source>
        <strain evidence="8">IBT 19713</strain>
    </source>
</reference>
<evidence type="ECO:0000313" key="9">
    <source>
        <dbReference type="Proteomes" id="UP001150941"/>
    </source>
</evidence>
<dbReference type="OrthoDB" id="269227at2759"/>
<evidence type="ECO:0000256" key="3">
    <source>
        <dbReference type="ARBA" id="ARBA00010790"/>
    </source>
</evidence>
<keyword evidence="5" id="KW-0134">Cell wall</keyword>